<name>A0ABV6D175_9SPHN</name>
<dbReference type="EMBL" id="JBHLWK010000027">
    <property type="protein sequence ID" value="MFC0206401.1"/>
    <property type="molecule type" value="Genomic_DNA"/>
</dbReference>
<feature type="domain" description="SnoaL-like" evidence="1">
    <location>
        <begin position="5"/>
        <end position="134"/>
    </location>
</feature>
<organism evidence="2 3">
    <name type="scientific">Novosphingobium soli</name>
    <dbReference type="NCBI Taxonomy" id="574956"/>
    <lineage>
        <taxon>Bacteria</taxon>
        <taxon>Pseudomonadati</taxon>
        <taxon>Pseudomonadota</taxon>
        <taxon>Alphaproteobacteria</taxon>
        <taxon>Sphingomonadales</taxon>
        <taxon>Sphingomonadaceae</taxon>
        <taxon>Novosphingobium</taxon>
    </lineage>
</organism>
<dbReference type="SUPFAM" id="SSF54427">
    <property type="entry name" value="NTF2-like"/>
    <property type="match status" value="1"/>
</dbReference>
<evidence type="ECO:0000313" key="3">
    <source>
        <dbReference type="Proteomes" id="UP001589798"/>
    </source>
</evidence>
<dbReference type="InterPro" id="IPR032710">
    <property type="entry name" value="NTF2-like_dom_sf"/>
</dbReference>
<dbReference type="RefSeq" id="WP_379489021.1">
    <property type="nucleotide sequence ID" value="NZ_JBHLWK010000027.1"/>
</dbReference>
<comment type="caution">
    <text evidence="2">The sequence shown here is derived from an EMBL/GenBank/DDBJ whole genome shotgun (WGS) entry which is preliminary data.</text>
</comment>
<evidence type="ECO:0000313" key="2">
    <source>
        <dbReference type="EMBL" id="MFC0206401.1"/>
    </source>
</evidence>
<evidence type="ECO:0000259" key="1">
    <source>
        <dbReference type="Pfam" id="PF13577"/>
    </source>
</evidence>
<dbReference type="Pfam" id="PF13577">
    <property type="entry name" value="SnoaL_4"/>
    <property type="match status" value="1"/>
</dbReference>
<dbReference type="Gene3D" id="3.10.450.50">
    <property type="match status" value="1"/>
</dbReference>
<proteinExistence type="predicted"/>
<dbReference type="InterPro" id="IPR037401">
    <property type="entry name" value="SnoaL-like"/>
</dbReference>
<sequence length="161" mass="18388">MTLDELLAREAIRDLMARYTTAGDRLRVDDFVACFTQDAVIESERVPPDRLFRYEGRPAIRAWQERWRRGEGGTHGATFVRHHLSTSRIELEGADGARAWTYWVAWTDIGPDHAGTYLDTLRRAEGTWLIAHRRVRLDWEAPNSLFRSAVANSGRGAEPGH</sequence>
<gene>
    <name evidence="2" type="ORF">ACFFJC_19220</name>
</gene>
<reference evidence="2 3" key="1">
    <citation type="submission" date="2024-09" db="EMBL/GenBank/DDBJ databases">
        <authorList>
            <person name="Sun Q."/>
            <person name="Mori K."/>
        </authorList>
    </citation>
    <scope>NUCLEOTIDE SEQUENCE [LARGE SCALE GENOMIC DNA]</scope>
    <source>
        <strain evidence="2 3">CCM 7706</strain>
    </source>
</reference>
<accession>A0ABV6D175</accession>
<dbReference type="CDD" id="cd00531">
    <property type="entry name" value="NTF2_like"/>
    <property type="match status" value="1"/>
</dbReference>
<keyword evidence="3" id="KW-1185">Reference proteome</keyword>
<dbReference type="Proteomes" id="UP001589798">
    <property type="component" value="Unassembled WGS sequence"/>
</dbReference>
<protein>
    <submittedName>
        <fullName evidence="2">Nuclear transport factor 2 family protein</fullName>
    </submittedName>
</protein>